<dbReference type="AlphaFoldDB" id="A0A6A7BGH6"/>
<evidence type="ECO:0000313" key="1">
    <source>
        <dbReference type="EMBL" id="KAF2853479.1"/>
    </source>
</evidence>
<sequence>MSIRARMLRIAIRRSFSQCLQRPSRNFSRKCPPASTSNPASQRMFPTEIKCTEVDKSNLPLVKNDSCHSICRVDSDFTALPLFKLKNRHWWYLAPKYHRITYTVKVNFGPADISFKLWHDGVKSSKDNAVKVG</sequence>
<protein>
    <submittedName>
        <fullName evidence="1">Uncharacterized protein</fullName>
    </submittedName>
</protein>
<name>A0A6A7BGH6_9PLEO</name>
<dbReference type="Proteomes" id="UP000799423">
    <property type="component" value="Unassembled WGS sequence"/>
</dbReference>
<keyword evidence="2" id="KW-1185">Reference proteome</keyword>
<accession>A0A6A7BGH6</accession>
<reference evidence="1" key="1">
    <citation type="submission" date="2020-01" db="EMBL/GenBank/DDBJ databases">
        <authorList>
            <consortium name="DOE Joint Genome Institute"/>
            <person name="Haridas S."/>
            <person name="Albert R."/>
            <person name="Binder M."/>
            <person name="Bloem J."/>
            <person name="Labutti K."/>
            <person name="Salamov A."/>
            <person name="Andreopoulos B."/>
            <person name="Baker S.E."/>
            <person name="Barry K."/>
            <person name="Bills G."/>
            <person name="Bluhm B.H."/>
            <person name="Cannon C."/>
            <person name="Castanera R."/>
            <person name="Culley D.E."/>
            <person name="Daum C."/>
            <person name="Ezra D."/>
            <person name="Gonzalez J.B."/>
            <person name="Henrissat B."/>
            <person name="Kuo A."/>
            <person name="Liang C."/>
            <person name="Lipzen A."/>
            <person name="Lutzoni F."/>
            <person name="Magnuson J."/>
            <person name="Mondo S."/>
            <person name="Nolan M."/>
            <person name="Ohm R."/>
            <person name="Pangilinan J."/>
            <person name="Park H.-J."/>
            <person name="Ramirez L."/>
            <person name="Alfaro M."/>
            <person name="Sun H."/>
            <person name="Tritt A."/>
            <person name="Yoshinaga Y."/>
            <person name="Zwiers L.-H."/>
            <person name="Turgeon B.G."/>
            <person name="Goodwin S.B."/>
            <person name="Spatafora J.W."/>
            <person name="Crous P.W."/>
            <person name="Grigoriev I.V."/>
        </authorList>
    </citation>
    <scope>NUCLEOTIDE SEQUENCE</scope>
    <source>
        <strain evidence="1">IPT5</strain>
    </source>
</reference>
<evidence type="ECO:0000313" key="2">
    <source>
        <dbReference type="Proteomes" id="UP000799423"/>
    </source>
</evidence>
<organism evidence="1 2">
    <name type="scientific">Plenodomus tracheiphilus IPT5</name>
    <dbReference type="NCBI Taxonomy" id="1408161"/>
    <lineage>
        <taxon>Eukaryota</taxon>
        <taxon>Fungi</taxon>
        <taxon>Dikarya</taxon>
        <taxon>Ascomycota</taxon>
        <taxon>Pezizomycotina</taxon>
        <taxon>Dothideomycetes</taxon>
        <taxon>Pleosporomycetidae</taxon>
        <taxon>Pleosporales</taxon>
        <taxon>Pleosporineae</taxon>
        <taxon>Leptosphaeriaceae</taxon>
        <taxon>Plenodomus</taxon>
    </lineage>
</organism>
<gene>
    <name evidence="1" type="ORF">T440DRAFT_307149</name>
</gene>
<dbReference type="EMBL" id="MU006295">
    <property type="protein sequence ID" value="KAF2853479.1"/>
    <property type="molecule type" value="Genomic_DNA"/>
</dbReference>
<dbReference type="OrthoDB" id="2394218at2759"/>
<proteinExistence type="predicted"/>